<dbReference type="PANTHER" id="PTHR22550">
    <property type="entry name" value="SPORE GERMINATION PROTEIN"/>
    <property type="match status" value="1"/>
</dbReference>
<evidence type="ECO:0000256" key="2">
    <source>
        <dbReference type="ARBA" id="ARBA00023136"/>
    </source>
</evidence>
<feature type="transmembrane region" description="Helical" evidence="4">
    <location>
        <begin position="419"/>
        <end position="443"/>
    </location>
</feature>
<dbReference type="PANTHER" id="PTHR22550:SF5">
    <property type="entry name" value="LEUCINE ZIPPER PROTEIN 4"/>
    <property type="match status" value="1"/>
</dbReference>
<feature type="transmembrane region" description="Helical" evidence="4">
    <location>
        <begin position="294"/>
        <end position="315"/>
    </location>
</feature>
<evidence type="ECO:0000313" key="6">
    <source>
        <dbReference type="Proteomes" id="UP001596500"/>
    </source>
</evidence>
<accession>A0ABW2RQ49</accession>
<gene>
    <name evidence="5" type="ORF">ACFQNG_18800</name>
</gene>
<keyword evidence="6" id="KW-1185">Reference proteome</keyword>
<feature type="transmembrane region" description="Helical" evidence="4">
    <location>
        <begin position="336"/>
        <end position="355"/>
    </location>
</feature>
<keyword evidence="4" id="KW-1133">Transmembrane helix</keyword>
<dbReference type="Pfam" id="PF03323">
    <property type="entry name" value="GerA"/>
    <property type="match status" value="1"/>
</dbReference>
<comment type="caution">
    <text evidence="5">The sequence shown here is derived from an EMBL/GenBank/DDBJ whole genome shotgun (WGS) entry which is preliminary data.</text>
</comment>
<protein>
    <submittedName>
        <fullName evidence="5">Spore germination protein</fullName>
    </submittedName>
</protein>
<dbReference type="Proteomes" id="UP001596500">
    <property type="component" value="Unassembled WGS sequence"/>
</dbReference>
<feature type="region of interest" description="Disordered" evidence="3">
    <location>
        <begin position="1"/>
        <end position="42"/>
    </location>
</feature>
<proteinExistence type="inferred from homology"/>
<sequence length="541" mass="60464">MSDELKPRPSRKRKTRLLTPKKLSVPSLSMPDDPVDDSSAHPMADHGITAHLQRMQEQIGANADVRTREFYLRDTDIRAALVYLDGLTDLDFLNENVMKPLMLNFSPAVHALETENRPDVMDLVKDRYLTVNGVKRVATSTEVVTHVFRGNTALFIDGVAEALVIEAKQKKARNIEEPLTEALVRGPRLGFNENLQDNLAILRQLVGNPDLKILPYQVGRRTKKELAIVYFEGIANDELVQEVQNRIARIDIDDVPETGYIELLIQDNYLTPFPQLQNTERPDRLIAALMEGRVGILLDGTPFTLIAPVTFAMFLQSPEDYYQRWIPGSLIRLLRYFSAFVSLYLPSIYISFVSFHQGLIPTTLAISIAATREGVPFPSIIESLIMEIAIEILREAGLRLPRPVGQTVGLVGGLVIGEAAVQAGIVSPIMVMVVSLTAISSFAIPEYAGGISLRLLRFGAMVCAAVLGLFGVIFFFLIILIHLVKLKSFGVPYIAPAAPIRWSDWKDFLIRLPQGISDKRPQMLFPKDQVRMRQTSPTKRK</sequence>
<comment type="similarity">
    <text evidence="1">Belongs to the GerABKA family.</text>
</comment>
<dbReference type="InterPro" id="IPR004995">
    <property type="entry name" value="Spore_Ger"/>
</dbReference>
<reference evidence="6" key="1">
    <citation type="journal article" date="2019" name="Int. J. Syst. Evol. Microbiol.">
        <title>The Global Catalogue of Microorganisms (GCM) 10K type strain sequencing project: providing services to taxonomists for standard genome sequencing and annotation.</title>
        <authorList>
            <consortium name="The Broad Institute Genomics Platform"/>
            <consortium name="The Broad Institute Genome Sequencing Center for Infectious Disease"/>
            <person name="Wu L."/>
            <person name="Ma J."/>
        </authorList>
    </citation>
    <scope>NUCLEOTIDE SEQUENCE [LARGE SCALE GENOMIC DNA]</scope>
    <source>
        <strain evidence="6">CGMCC 1.12942</strain>
    </source>
</reference>
<evidence type="ECO:0000256" key="1">
    <source>
        <dbReference type="ARBA" id="ARBA00005278"/>
    </source>
</evidence>
<keyword evidence="2 4" id="KW-0472">Membrane</keyword>
<organism evidence="5 6">
    <name type="scientific">Laceyella putida</name>
    <dbReference type="NCBI Taxonomy" id="110101"/>
    <lineage>
        <taxon>Bacteria</taxon>
        <taxon>Bacillati</taxon>
        <taxon>Bacillota</taxon>
        <taxon>Bacilli</taxon>
        <taxon>Bacillales</taxon>
        <taxon>Thermoactinomycetaceae</taxon>
        <taxon>Laceyella</taxon>
    </lineage>
</organism>
<evidence type="ECO:0000256" key="4">
    <source>
        <dbReference type="SAM" id="Phobius"/>
    </source>
</evidence>
<dbReference type="InterPro" id="IPR050768">
    <property type="entry name" value="UPF0353/GerABKA_families"/>
</dbReference>
<name>A0ABW2RQ49_9BACL</name>
<feature type="transmembrane region" description="Helical" evidence="4">
    <location>
        <begin position="455"/>
        <end position="483"/>
    </location>
</feature>
<dbReference type="EMBL" id="JBHTBW010000080">
    <property type="protein sequence ID" value="MFC7443118.1"/>
    <property type="molecule type" value="Genomic_DNA"/>
</dbReference>
<evidence type="ECO:0000313" key="5">
    <source>
        <dbReference type="EMBL" id="MFC7443118.1"/>
    </source>
</evidence>
<evidence type="ECO:0000256" key="3">
    <source>
        <dbReference type="SAM" id="MobiDB-lite"/>
    </source>
</evidence>
<dbReference type="PIRSF" id="PIRSF005690">
    <property type="entry name" value="GerBA"/>
    <property type="match status" value="1"/>
</dbReference>
<keyword evidence="4" id="KW-0812">Transmembrane</keyword>
<dbReference type="RefSeq" id="WP_379867445.1">
    <property type="nucleotide sequence ID" value="NZ_JBHTBW010000080.1"/>
</dbReference>